<dbReference type="GO" id="GO:0003841">
    <property type="term" value="F:1-acylglycerol-3-phosphate O-acyltransferase activity"/>
    <property type="evidence" value="ECO:0007669"/>
    <property type="project" value="TreeGrafter"/>
</dbReference>
<keyword evidence="3 6" id="KW-0012">Acyltransferase</keyword>
<feature type="transmembrane region" description="Helical" evidence="4">
    <location>
        <begin position="6"/>
        <end position="30"/>
    </location>
</feature>
<dbReference type="RefSeq" id="WP_245408630.1">
    <property type="nucleotide sequence ID" value="NZ_AP014946.1"/>
</dbReference>
<evidence type="ECO:0000256" key="1">
    <source>
        <dbReference type="ARBA" id="ARBA00005189"/>
    </source>
</evidence>
<comment type="pathway">
    <text evidence="1">Lipid metabolism.</text>
</comment>
<evidence type="ECO:0000259" key="5">
    <source>
        <dbReference type="SMART" id="SM00563"/>
    </source>
</evidence>
<evidence type="ECO:0000256" key="3">
    <source>
        <dbReference type="ARBA" id="ARBA00023315"/>
    </source>
</evidence>
<accession>A0A0S3PQ44</accession>
<keyword evidence="4" id="KW-0812">Transmembrane</keyword>
<dbReference type="InterPro" id="IPR002123">
    <property type="entry name" value="Plipid/glycerol_acylTrfase"/>
</dbReference>
<dbReference type="Pfam" id="PF01553">
    <property type="entry name" value="Acyltransferase"/>
    <property type="match status" value="1"/>
</dbReference>
<organism evidence="6 7">
    <name type="scientific">Variibacter gotjawalensis</name>
    <dbReference type="NCBI Taxonomy" id="1333996"/>
    <lineage>
        <taxon>Bacteria</taxon>
        <taxon>Pseudomonadati</taxon>
        <taxon>Pseudomonadota</taxon>
        <taxon>Alphaproteobacteria</taxon>
        <taxon>Hyphomicrobiales</taxon>
        <taxon>Nitrobacteraceae</taxon>
        <taxon>Variibacter</taxon>
    </lineage>
</organism>
<sequence>MIYIRSLAYNIVFFTNLIALLIAATPTFFMRRHGIIYFAKLWGLSSQWWLEKICGTKVEFRGLEKLPKGGFLIGSKHQSTWETCRLMPIVPDPAFILKKELQYIPVFGWFTRVGEMIAVDRSTGAQAIPLMMQQARRAIDEGRQIIIFPEGTRRPVDAPPNYKFGIARIYDELKVPCVPVALNAGLFWPRRKFLRFPGKIIVEILDPIPAGLSPPDFLARLQNDIETATNRLVAEGRADPVYQASRR</sequence>
<reference evidence="6 7" key="1">
    <citation type="submission" date="2015-08" db="EMBL/GenBank/DDBJ databases">
        <title>Investigation of the bacterial diversity of lava forest soil.</title>
        <authorList>
            <person name="Lee J.S."/>
        </authorList>
    </citation>
    <scope>NUCLEOTIDE SEQUENCE [LARGE SCALE GENOMIC DNA]</scope>
    <source>
        <strain evidence="6 7">GJW-30</strain>
    </source>
</reference>
<evidence type="ECO:0000256" key="4">
    <source>
        <dbReference type="SAM" id="Phobius"/>
    </source>
</evidence>
<evidence type="ECO:0000256" key="2">
    <source>
        <dbReference type="ARBA" id="ARBA00022679"/>
    </source>
</evidence>
<dbReference type="PANTHER" id="PTHR10434">
    <property type="entry name" value="1-ACYL-SN-GLYCEROL-3-PHOSPHATE ACYLTRANSFERASE"/>
    <property type="match status" value="1"/>
</dbReference>
<evidence type="ECO:0000313" key="6">
    <source>
        <dbReference type="EMBL" id="BAT57984.1"/>
    </source>
</evidence>
<proteinExistence type="predicted"/>
<dbReference type="EMBL" id="AP014946">
    <property type="protein sequence ID" value="BAT57984.1"/>
    <property type="molecule type" value="Genomic_DNA"/>
</dbReference>
<dbReference type="Proteomes" id="UP000236884">
    <property type="component" value="Chromosome"/>
</dbReference>
<gene>
    <name evidence="6" type="ORF">GJW-30_1_00496</name>
</gene>
<keyword evidence="4" id="KW-0472">Membrane</keyword>
<keyword evidence="2 6" id="KW-0808">Transferase</keyword>
<name>A0A0S3PQ44_9BRAD</name>
<dbReference type="KEGG" id="vgo:GJW-30_1_00496"/>
<dbReference type="AlphaFoldDB" id="A0A0S3PQ44"/>
<evidence type="ECO:0000313" key="7">
    <source>
        <dbReference type="Proteomes" id="UP000236884"/>
    </source>
</evidence>
<dbReference type="PANTHER" id="PTHR10434:SF40">
    <property type="entry name" value="1-ACYL-SN-GLYCEROL-3-PHOSPHATE ACYLTRANSFERASE"/>
    <property type="match status" value="1"/>
</dbReference>
<dbReference type="CDD" id="cd07989">
    <property type="entry name" value="LPLAT_AGPAT-like"/>
    <property type="match status" value="1"/>
</dbReference>
<protein>
    <submittedName>
        <fullName evidence="6">2-acyl-glycerophospho-ethanolamine acyltransferase</fullName>
    </submittedName>
</protein>
<dbReference type="GO" id="GO:0006654">
    <property type="term" value="P:phosphatidic acid biosynthetic process"/>
    <property type="evidence" value="ECO:0007669"/>
    <property type="project" value="TreeGrafter"/>
</dbReference>
<dbReference type="SUPFAM" id="SSF69593">
    <property type="entry name" value="Glycerol-3-phosphate (1)-acyltransferase"/>
    <property type="match status" value="1"/>
</dbReference>
<dbReference type="SMART" id="SM00563">
    <property type="entry name" value="PlsC"/>
    <property type="match status" value="1"/>
</dbReference>
<keyword evidence="7" id="KW-1185">Reference proteome</keyword>
<keyword evidence="4" id="KW-1133">Transmembrane helix</keyword>
<feature type="domain" description="Phospholipid/glycerol acyltransferase" evidence="5">
    <location>
        <begin position="71"/>
        <end position="185"/>
    </location>
</feature>